<reference evidence="1 2" key="1">
    <citation type="submission" date="2017-07" db="EMBL/GenBank/DDBJ databases">
        <title>Analysis of two Campylobacter avium genomes and identification of a novel hippuricase gene.</title>
        <authorList>
            <person name="Miller W.G."/>
            <person name="Chapman M.H."/>
            <person name="Yee E."/>
            <person name="Revez J."/>
            <person name="Bono J.L."/>
            <person name="Rossi M."/>
        </authorList>
    </citation>
    <scope>NUCLEOTIDE SEQUENCE [LARGE SCALE GENOMIC DNA]</scope>
    <source>
        <strain evidence="1 2">LMG 24591</strain>
    </source>
</reference>
<accession>A0A222MZL4</accession>
<proteinExistence type="predicted"/>
<dbReference type="AlphaFoldDB" id="A0A222MZL4"/>
<organism evidence="1 2">
    <name type="scientific">Campylobacter avium LMG 24591</name>
    <dbReference type="NCBI Taxonomy" id="522484"/>
    <lineage>
        <taxon>Bacteria</taxon>
        <taxon>Pseudomonadati</taxon>
        <taxon>Campylobacterota</taxon>
        <taxon>Epsilonproteobacteria</taxon>
        <taxon>Campylobacterales</taxon>
        <taxon>Campylobacteraceae</taxon>
        <taxon>Campylobacter</taxon>
    </lineage>
</organism>
<sequence length="247" mass="27519">MIKGLFGALLAILAFICGLCFSNFYPKDSEQGFSFRQNLYHSSELLPDSFVSRPTFSASSLLSTKINLSLEERGKITKTFNDIIALANENKICTGGSYSIEPTFYYDKGRNVPRGHSFRASFNCEISANQLQEYNELINNMAKLASLNGLIVMNTPALSAVISSELLRKNEQNSISEILKLADEARKQYSKVTNKNCYVKNIDFVNNSIVPRPLYAAKSNSDIVETSLPVIDSKKIEKTATVAFYCE</sequence>
<dbReference type="RefSeq" id="WP_094324421.1">
    <property type="nucleotide sequence ID" value="NZ_CP022347.1"/>
</dbReference>
<gene>
    <name evidence="1" type="ORF">CAV_1693</name>
</gene>
<keyword evidence="2" id="KW-1185">Reference proteome</keyword>
<protein>
    <recommendedName>
        <fullName evidence="3">DUF541 domain protein</fullName>
    </recommendedName>
</protein>
<dbReference type="EMBL" id="CP022347">
    <property type="protein sequence ID" value="ASQ31285.1"/>
    <property type="molecule type" value="Genomic_DNA"/>
</dbReference>
<name>A0A222MZL4_9BACT</name>
<evidence type="ECO:0008006" key="3">
    <source>
        <dbReference type="Google" id="ProtNLM"/>
    </source>
</evidence>
<dbReference type="OrthoDB" id="5360249at2"/>
<evidence type="ECO:0000313" key="1">
    <source>
        <dbReference type="EMBL" id="ASQ31285.1"/>
    </source>
</evidence>
<dbReference type="Proteomes" id="UP000201169">
    <property type="component" value="Chromosome"/>
</dbReference>
<evidence type="ECO:0000313" key="2">
    <source>
        <dbReference type="Proteomes" id="UP000201169"/>
    </source>
</evidence>
<dbReference type="KEGG" id="cavi:CAV_1693"/>